<protein>
    <submittedName>
        <fullName evidence="2">Uncharacterized protein</fullName>
    </submittedName>
</protein>
<evidence type="ECO:0000256" key="1">
    <source>
        <dbReference type="SAM" id="MobiDB-lite"/>
    </source>
</evidence>
<keyword evidence="3" id="KW-1185">Reference proteome</keyword>
<evidence type="ECO:0000313" key="2">
    <source>
        <dbReference type="EMBL" id="KAK2077582.1"/>
    </source>
</evidence>
<accession>A0AAD9MHZ2</accession>
<feature type="region of interest" description="Disordered" evidence="1">
    <location>
        <begin position="61"/>
        <end position="81"/>
    </location>
</feature>
<gene>
    <name evidence="2" type="ORF">QBZ16_004427</name>
</gene>
<evidence type="ECO:0000313" key="3">
    <source>
        <dbReference type="Proteomes" id="UP001255856"/>
    </source>
</evidence>
<feature type="region of interest" description="Disordered" evidence="1">
    <location>
        <begin position="274"/>
        <end position="301"/>
    </location>
</feature>
<dbReference type="AlphaFoldDB" id="A0AAD9MHZ2"/>
<dbReference type="Proteomes" id="UP001255856">
    <property type="component" value="Unassembled WGS sequence"/>
</dbReference>
<comment type="caution">
    <text evidence="2">The sequence shown here is derived from an EMBL/GenBank/DDBJ whole genome shotgun (WGS) entry which is preliminary data.</text>
</comment>
<dbReference type="EMBL" id="JASFZW010000006">
    <property type="protein sequence ID" value="KAK2077582.1"/>
    <property type="molecule type" value="Genomic_DNA"/>
</dbReference>
<sequence>MLGATDRAALTVELYPAIRTFLGDGERLLRAKAGPGRAEGGGPAALEDRSPSLLEALSRWSTRGSPSLSGSPGQGPHPIAGPLSAHLDTFLRHDFLPEAYTALQSRLLAILEADDAERGGVPEARARLEAAEELVRTALQWSSAVAPCGPDLQGMAENVLGAVLDAVARPALQAACAPLGPAAAAALSLPWAQRMALEPAAKLLWSLDAFACEDGGADGAKPQVEALGGGGGARGARPRAPARGSGPALCGRLPPALERAGGRLASAVHALLGHHRARGRRRRRQRGAAAGRDGRRRRAGLHPGQVGGRVGLLLCFICRAALACCHCAWTFIICGVF</sequence>
<feature type="region of interest" description="Disordered" evidence="1">
    <location>
        <begin position="227"/>
        <end position="246"/>
    </location>
</feature>
<feature type="compositionally biased region" description="Low complexity" evidence="1">
    <location>
        <begin position="64"/>
        <end position="78"/>
    </location>
</feature>
<reference evidence="2" key="1">
    <citation type="submission" date="2021-01" db="EMBL/GenBank/DDBJ databases">
        <authorList>
            <person name="Eckstrom K.M.E."/>
        </authorList>
    </citation>
    <scope>NUCLEOTIDE SEQUENCE</scope>
    <source>
        <strain evidence="2">UVCC 0001</strain>
    </source>
</reference>
<feature type="compositionally biased region" description="Basic residues" evidence="1">
    <location>
        <begin position="274"/>
        <end position="286"/>
    </location>
</feature>
<name>A0AAD9MHZ2_PROWI</name>
<proteinExistence type="predicted"/>
<organism evidence="2 3">
    <name type="scientific">Prototheca wickerhamii</name>
    <dbReference type="NCBI Taxonomy" id="3111"/>
    <lineage>
        <taxon>Eukaryota</taxon>
        <taxon>Viridiplantae</taxon>
        <taxon>Chlorophyta</taxon>
        <taxon>core chlorophytes</taxon>
        <taxon>Trebouxiophyceae</taxon>
        <taxon>Chlorellales</taxon>
        <taxon>Chlorellaceae</taxon>
        <taxon>Prototheca</taxon>
    </lineage>
</organism>